<dbReference type="InterPro" id="IPR017694">
    <property type="entry name" value="Phosphonate_tfrase_rpt"/>
</dbReference>
<dbReference type="PANTHER" id="PTHR43300:SF11">
    <property type="entry name" value="ACETYLTRANSFERASE RV3034C-RELATED"/>
    <property type="match status" value="1"/>
</dbReference>
<name>W0NQ91_9BACT</name>
<organism evidence="3">
    <name type="scientific">uncultured bacterium B3TF_MPn1</name>
    <dbReference type="NCBI Taxonomy" id="1439866"/>
    <lineage>
        <taxon>Bacteria</taxon>
        <taxon>environmental samples</taxon>
    </lineage>
</organism>
<evidence type="ECO:0000313" key="3">
    <source>
        <dbReference type="EMBL" id="AHG53029.1"/>
    </source>
</evidence>
<protein>
    <submittedName>
        <fullName evidence="3">COG0110 Acetyltransferase (Isoleucine patch superfamily)</fullName>
    </submittedName>
</protein>
<dbReference type="CDD" id="cd03349">
    <property type="entry name" value="LbH_XAT"/>
    <property type="match status" value="1"/>
</dbReference>
<dbReference type="GO" id="GO:0016740">
    <property type="term" value="F:transferase activity"/>
    <property type="evidence" value="ECO:0007669"/>
    <property type="project" value="UniProtKB-KW"/>
</dbReference>
<dbReference type="PROSITE" id="PS00101">
    <property type="entry name" value="HEXAPEP_TRANSFERASES"/>
    <property type="match status" value="1"/>
</dbReference>
<dbReference type="AlphaFoldDB" id="W0NQ91"/>
<evidence type="ECO:0000256" key="2">
    <source>
        <dbReference type="ARBA" id="ARBA00022737"/>
    </source>
</evidence>
<dbReference type="SUPFAM" id="SSF51161">
    <property type="entry name" value="Trimeric LpxA-like enzymes"/>
    <property type="match status" value="1"/>
</dbReference>
<dbReference type="InterPro" id="IPR011004">
    <property type="entry name" value="Trimer_LpxA-like_sf"/>
</dbReference>
<dbReference type="InterPro" id="IPR050179">
    <property type="entry name" value="Trans_hexapeptide_repeat"/>
</dbReference>
<dbReference type="InterPro" id="IPR001451">
    <property type="entry name" value="Hexapep"/>
</dbReference>
<dbReference type="EMBL" id="KF742556">
    <property type="protein sequence ID" value="AHG53029.1"/>
    <property type="molecule type" value="Genomic_DNA"/>
</dbReference>
<proteinExistence type="predicted"/>
<dbReference type="InterPro" id="IPR018357">
    <property type="entry name" value="Hexapep_transf_CS"/>
</dbReference>
<dbReference type="NCBIfam" id="TIGR03308">
    <property type="entry name" value="phn_thr-fam"/>
    <property type="match status" value="1"/>
</dbReference>
<reference evidence="3" key="1">
    <citation type="journal article" date="2013" name="Front. Microbiol.">
        <title>Metatranscriptomic and functional metagenomic analysis of methylphosphonate utilization by marine bacteria.</title>
        <authorList>
            <person name="Martinez A."/>
            <person name="Ventouras L.A."/>
            <person name="Wilson S.T."/>
            <person name="Karl D.M."/>
            <person name="Delong E.F."/>
        </authorList>
    </citation>
    <scope>NUCLEOTIDE SEQUENCE</scope>
</reference>
<dbReference type="Gene3D" id="2.160.10.10">
    <property type="entry name" value="Hexapeptide repeat proteins"/>
    <property type="match status" value="1"/>
</dbReference>
<dbReference type="Pfam" id="PF00132">
    <property type="entry name" value="Hexapep"/>
    <property type="match status" value="1"/>
</dbReference>
<keyword evidence="2" id="KW-0677">Repeat</keyword>
<keyword evidence="1 3" id="KW-0808">Transferase</keyword>
<evidence type="ECO:0000256" key="1">
    <source>
        <dbReference type="ARBA" id="ARBA00022679"/>
    </source>
</evidence>
<dbReference type="PANTHER" id="PTHR43300">
    <property type="entry name" value="ACETYLTRANSFERASE"/>
    <property type="match status" value="1"/>
</dbReference>
<sequence>MTSIKKAISSAELENTPLIAKDANVRDSRLGYACEIGERCEVVNTVMDDYSYISRDSDIINSFVGKFCSIAAHTRINPGNHPLERAAMHHFTYRASRYGFGEDEPSFFEWRAASPVRIGHDVWVGHGAVIMAGVSIGNGAAIGAGAIVTKDVPAFSIAVGNPARVIRKRFNDELIEKLERLAWWDWPAETLAERLSDFRALSTEQFVNKYLPEDRH</sequence>
<accession>W0NQ91</accession>